<name>A0AAD9J4S8_9ANNE</name>
<gene>
    <name evidence="1" type="ORF">LSH36_630g01075</name>
</gene>
<sequence>MAELPATLSEIINRDTTFRGRRSFEANGRSLPKEEITGNVIYICRTSSDGREQHPVFVSGGNWCDLDTGYTTIKDGRGLRHTIFISLTKDGGLWARLGADRKSQDWMYREEADFRFQTTIIDQDSVDFLRAVNYLDYCVLTDLTVKVWAEGGWHPSYLTMFDPETKETRVISFKLNDGCFVQTAFSLSRDKQGLFCDGGKRNTCGLRNLPERRHVSHTAFIQVAKLDPSGVDRVICETGHTRNQYTFYGSYYHVYVKLADCPAPWESRDFGHEAKLRAFPADDGASDMIIIPDPTQTSLSDGVIKGWQVFAKIVSIQHEVYLQVWRPLQDHENIYSLVGQTYYKPVELRFHEVLLSPAQQIRIRKGDVLGLYFPKYNPVAWSTVPCAYEMQRFRYIESPSALDKGMAKQFNAPGDGWDACRQYSFKAVFGKQFLSVVAQFPRNSTPLSLPVNEPPFK</sequence>
<proteinExistence type="predicted"/>
<reference evidence="1" key="1">
    <citation type="journal article" date="2023" name="Mol. Biol. Evol.">
        <title>Third-Generation Sequencing Reveals the Adaptive Role of the Epigenome in Three Deep-Sea Polychaetes.</title>
        <authorList>
            <person name="Perez M."/>
            <person name="Aroh O."/>
            <person name="Sun Y."/>
            <person name="Lan Y."/>
            <person name="Juniper S.K."/>
            <person name="Young C.R."/>
            <person name="Angers B."/>
            <person name="Qian P.Y."/>
        </authorList>
    </citation>
    <scope>NUCLEOTIDE SEQUENCE</scope>
    <source>
        <strain evidence="1">P08H-3</strain>
    </source>
</reference>
<keyword evidence="2" id="KW-1185">Reference proteome</keyword>
<evidence type="ECO:0000313" key="1">
    <source>
        <dbReference type="EMBL" id="KAK2146128.1"/>
    </source>
</evidence>
<dbReference type="AlphaFoldDB" id="A0AAD9J4S8"/>
<dbReference type="EMBL" id="JAODUP010000630">
    <property type="protein sequence ID" value="KAK2146128.1"/>
    <property type="molecule type" value="Genomic_DNA"/>
</dbReference>
<evidence type="ECO:0000313" key="2">
    <source>
        <dbReference type="Proteomes" id="UP001208570"/>
    </source>
</evidence>
<dbReference type="Proteomes" id="UP001208570">
    <property type="component" value="Unassembled WGS sequence"/>
</dbReference>
<protein>
    <submittedName>
        <fullName evidence="1">Uncharacterized protein</fullName>
    </submittedName>
</protein>
<accession>A0AAD9J4S8</accession>
<organism evidence="1 2">
    <name type="scientific">Paralvinella palmiformis</name>
    <dbReference type="NCBI Taxonomy" id="53620"/>
    <lineage>
        <taxon>Eukaryota</taxon>
        <taxon>Metazoa</taxon>
        <taxon>Spiralia</taxon>
        <taxon>Lophotrochozoa</taxon>
        <taxon>Annelida</taxon>
        <taxon>Polychaeta</taxon>
        <taxon>Sedentaria</taxon>
        <taxon>Canalipalpata</taxon>
        <taxon>Terebellida</taxon>
        <taxon>Terebelliformia</taxon>
        <taxon>Alvinellidae</taxon>
        <taxon>Paralvinella</taxon>
    </lineage>
</organism>
<comment type="caution">
    <text evidence="1">The sequence shown here is derived from an EMBL/GenBank/DDBJ whole genome shotgun (WGS) entry which is preliminary data.</text>
</comment>